<organism evidence="1 2">
    <name type="scientific">Adineta steineri</name>
    <dbReference type="NCBI Taxonomy" id="433720"/>
    <lineage>
        <taxon>Eukaryota</taxon>
        <taxon>Metazoa</taxon>
        <taxon>Spiralia</taxon>
        <taxon>Gnathifera</taxon>
        <taxon>Rotifera</taxon>
        <taxon>Eurotatoria</taxon>
        <taxon>Bdelloidea</taxon>
        <taxon>Adinetida</taxon>
        <taxon>Adinetidae</taxon>
        <taxon>Adineta</taxon>
    </lineage>
</organism>
<dbReference type="SUPFAM" id="SSF54427">
    <property type="entry name" value="NTF2-like"/>
    <property type="match status" value="1"/>
</dbReference>
<dbReference type="AlphaFoldDB" id="A0A819MXV1"/>
<evidence type="ECO:0000313" key="2">
    <source>
        <dbReference type="Proteomes" id="UP000663868"/>
    </source>
</evidence>
<evidence type="ECO:0000313" key="1">
    <source>
        <dbReference type="EMBL" id="CAF3985781.1"/>
    </source>
</evidence>
<name>A0A819MXV1_9BILA</name>
<comment type="caution">
    <text evidence="1">The sequence shown here is derived from an EMBL/GenBank/DDBJ whole genome shotgun (WGS) entry which is preliminary data.</text>
</comment>
<dbReference type="EMBL" id="CAJOBB010002633">
    <property type="protein sequence ID" value="CAF3985781.1"/>
    <property type="molecule type" value="Genomic_DNA"/>
</dbReference>
<dbReference type="Proteomes" id="UP000663868">
    <property type="component" value="Unassembled WGS sequence"/>
</dbReference>
<sequence>MSGSHKNTVEQFTQTINNRHVNHLDNVLDNNVEKKDNTKTVFSNIQEAREYYSMEHEANPSAQWKIIDFKQDDSNKNTAQATISYNNHTYNTTYKFNSDGKIQNIDSHLQQQQ</sequence>
<reference evidence="1" key="1">
    <citation type="submission" date="2021-02" db="EMBL/GenBank/DDBJ databases">
        <authorList>
            <person name="Nowell W R."/>
        </authorList>
    </citation>
    <scope>NUCLEOTIDE SEQUENCE</scope>
</reference>
<dbReference type="InterPro" id="IPR032710">
    <property type="entry name" value="NTF2-like_dom_sf"/>
</dbReference>
<accession>A0A819MXV1</accession>
<gene>
    <name evidence="1" type="ORF">KXQ929_LOCUS27610</name>
</gene>
<protein>
    <submittedName>
        <fullName evidence="1">Uncharacterized protein</fullName>
    </submittedName>
</protein>
<proteinExistence type="predicted"/>